<dbReference type="Proteomes" id="UP000034810">
    <property type="component" value="Unassembled WGS sequence"/>
</dbReference>
<name>A0A0G1CBL3_9BACT</name>
<proteinExistence type="predicted"/>
<sequence>MCYYSIFKVLSFFYRVVSFRSTTRLSPLHNINISNSLSYIFCVVYSLPSPRRSSSTKAGFSSKEISRRKSGLVPCAQPISLQERSVICPILDFSLVFSFSSSCLACRPRCRPGENVGVRKLKTKSSRTYCLSMCYLYCSLLALRSFTRRRIILKRCLGIRISL</sequence>
<dbReference type="AlphaFoldDB" id="A0A0G1CBL3"/>
<protein>
    <submittedName>
        <fullName evidence="1">Uncharacterized protein</fullName>
    </submittedName>
</protein>
<comment type="caution">
    <text evidence="1">The sequence shown here is derived from an EMBL/GenBank/DDBJ whole genome shotgun (WGS) entry which is preliminary data.</text>
</comment>
<evidence type="ECO:0000313" key="1">
    <source>
        <dbReference type="EMBL" id="KKS82789.1"/>
    </source>
</evidence>
<gene>
    <name evidence="1" type="ORF">UV58_C0005G0043</name>
</gene>
<accession>A0A0G1CBL3</accession>
<evidence type="ECO:0000313" key="2">
    <source>
        <dbReference type="Proteomes" id="UP000034810"/>
    </source>
</evidence>
<reference evidence="1 2" key="1">
    <citation type="journal article" date="2015" name="Nature">
        <title>rRNA introns, odd ribosomes, and small enigmatic genomes across a large radiation of phyla.</title>
        <authorList>
            <person name="Brown C.T."/>
            <person name="Hug L.A."/>
            <person name="Thomas B.C."/>
            <person name="Sharon I."/>
            <person name="Castelle C.J."/>
            <person name="Singh A."/>
            <person name="Wilkins M.J."/>
            <person name="Williams K.H."/>
            <person name="Banfield J.F."/>
        </authorList>
    </citation>
    <scope>NUCLEOTIDE SEQUENCE [LARGE SCALE GENOMIC DNA]</scope>
</reference>
<dbReference type="EMBL" id="LCFA01000005">
    <property type="protein sequence ID" value="KKS82789.1"/>
    <property type="molecule type" value="Genomic_DNA"/>
</dbReference>
<organism evidence="1 2">
    <name type="scientific">Candidatus Wolfebacteria bacterium GW2011_GWC1_43_10</name>
    <dbReference type="NCBI Taxonomy" id="1619011"/>
    <lineage>
        <taxon>Bacteria</taxon>
        <taxon>Candidatus Wolfeibacteriota</taxon>
    </lineage>
</organism>